<dbReference type="OrthoDB" id="8927528at2759"/>
<reference evidence="1" key="1">
    <citation type="submission" date="2021-04" db="EMBL/GenBank/DDBJ databases">
        <authorList>
            <consortium name="Molecular Ecology Group"/>
        </authorList>
    </citation>
    <scope>NUCLEOTIDE SEQUENCE</scope>
</reference>
<dbReference type="AlphaFoldDB" id="A0A8S3ZEC3"/>
<evidence type="ECO:0000313" key="2">
    <source>
        <dbReference type="Proteomes" id="UP000678393"/>
    </source>
</evidence>
<accession>A0A8S3ZEC3</accession>
<gene>
    <name evidence="1" type="ORF">CUNI_LOCUS11678</name>
</gene>
<sequence length="156" mass="18248">KVKSKIRHGILHKMDPEVYVEERIRKVARDIRGSAEIMESIVTGYTEWIQRCVSYATKSIPKFIEVNNKLMDEIREHRCNFQRDKDLLRHVMDDLEPCRHNLRGYGLLYMDDINAEMLVFNVSQRNSSVFVPRDLVADYRPNDDSGFLGSGSKQRS</sequence>
<proteinExistence type="predicted"/>
<feature type="non-terminal residue" evidence="1">
    <location>
        <position position="1"/>
    </location>
</feature>
<feature type="non-terminal residue" evidence="1">
    <location>
        <position position="156"/>
    </location>
</feature>
<protein>
    <submittedName>
        <fullName evidence="1">Uncharacterized protein</fullName>
    </submittedName>
</protein>
<evidence type="ECO:0000313" key="1">
    <source>
        <dbReference type="EMBL" id="CAG5126120.1"/>
    </source>
</evidence>
<name>A0A8S3ZEC3_9EUPU</name>
<dbReference type="EMBL" id="CAJHNH020002258">
    <property type="protein sequence ID" value="CAG5126120.1"/>
    <property type="molecule type" value="Genomic_DNA"/>
</dbReference>
<dbReference type="Proteomes" id="UP000678393">
    <property type="component" value="Unassembled WGS sequence"/>
</dbReference>
<comment type="caution">
    <text evidence="1">The sequence shown here is derived from an EMBL/GenBank/DDBJ whole genome shotgun (WGS) entry which is preliminary data.</text>
</comment>
<organism evidence="1 2">
    <name type="scientific">Candidula unifasciata</name>
    <dbReference type="NCBI Taxonomy" id="100452"/>
    <lineage>
        <taxon>Eukaryota</taxon>
        <taxon>Metazoa</taxon>
        <taxon>Spiralia</taxon>
        <taxon>Lophotrochozoa</taxon>
        <taxon>Mollusca</taxon>
        <taxon>Gastropoda</taxon>
        <taxon>Heterobranchia</taxon>
        <taxon>Euthyneura</taxon>
        <taxon>Panpulmonata</taxon>
        <taxon>Eupulmonata</taxon>
        <taxon>Stylommatophora</taxon>
        <taxon>Helicina</taxon>
        <taxon>Helicoidea</taxon>
        <taxon>Geomitridae</taxon>
        <taxon>Candidula</taxon>
    </lineage>
</organism>
<keyword evidence="2" id="KW-1185">Reference proteome</keyword>